<reference evidence="3" key="1">
    <citation type="submission" date="2022-11" db="UniProtKB">
        <authorList>
            <consortium name="WormBaseParasite"/>
        </authorList>
    </citation>
    <scope>IDENTIFICATION</scope>
</reference>
<proteinExistence type="predicted"/>
<keyword evidence="2" id="KW-1185">Reference proteome</keyword>
<name>A0A914HSQ0_GLORO</name>
<feature type="coiled-coil region" evidence="1">
    <location>
        <begin position="251"/>
        <end position="398"/>
    </location>
</feature>
<dbReference type="AlphaFoldDB" id="A0A914HSQ0"/>
<sequence length="569" mass="65382">MKEAVVHLRNASNGLTEKCLNRDCLEQKRAYKSNFVHVQKHFADAKVLISGEINRWQAELEQHQQQMGKTNKQNTELRGETRRLRVRICRSSDEIRRLWVRTKQIAWRCDETRRLRSRLDQNEELMHQFQSARDKAVAELEASKDAPQLRQRVAELEKQNGALAKDVAQLTETKEELKMLQANYRELVTDHSKCAGQILQLNKLSEMRNKQDTQKQLEYDQRCADMAKKISEQHKQYMAEQTKCYHAVLMEKNMKEQLDDLRDDYTKLEEKAQLSESMKVAELEQKLGTLEADKNALDENSQRLEQDLETSNAQRAQLETELAELEQKLSTSETDNDMLQLQNQQLAKEFETFNAQRVQLETELAELEQKLSTSETDNDMLQLQIQRLEKELKEQLSVPRYSSAMLHYQNETKQRINDIVVKKGALDQAVLLVNQKHKQQQQLLNAARTTAATQTEPVVAVPTTSTAAAAAATAAAEDEDEQRQQFQQRQCAQCPMLQQQLQKEMERNVRLRDSVQLYVKHSDDLAGAMNLLIAERKTAMEIAADDAGRAVTRDGAAASGGPPKRPRTD</sequence>
<dbReference type="WBParaSite" id="Gr19_v10_g3414.t1">
    <property type="protein sequence ID" value="Gr19_v10_g3414.t1"/>
    <property type="gene ID" value="Gr19_v10_g3414"/>
</dbReference>
<evidence type="ECO:0000256" key="1">
    <source>
        <dbReference type="SAM" id="Coils"/>
    </source>
</evidence>
<evidence type="ECO:0000313" key="3">
    <source>
        <dbReference type="WBParaSite" id="Gr19_v10_g3414.t1"/>
    </source>
</evidence>
<evidence type="ECO:0000313" key="2">
    <source>
        <dbReference type="Proteomes" id="UP000887572"/>
    </source>
</evidence>
<organism evidence="2 3">
    <name type="scientific">Globodera rostochiensis</name>
    <name type="common">Golden nematode worm</name>
    <name type="synonym">Heterodera rostochiensis</name>
    <dbReference type="NCBI Taxonomy" id="31243"/>
    <lineage>
        <taxon>Eukaryota</taxon>
        <taxon>Metazoa</taxon>
        <taxon>Ecdysozoa</taxon>
        <taxon>Nematoda</taxon>
        <taxon>Chromadorea</taxon>
        <taxon>Rhabditida</taxon>
        <taxon>Tylenchina</taxon>
        <taxon>Tylenchomorpha</taxon>
        <taxon>Tylenchoidea</taxon>
        <taxon>Heteroderidae</taxon>
        <taxon>Heteroderinae</taxon>
        <taxon>Globodera</taxon>
    </lineage>
</organism>
<feature type="coiled-coil region" evidence="1">
    <location>
        <begin position="46"/>
        <end position="80"/>
    </location>
</feature>
<accession>A0A914HSQ0</accession>
<protein>
    <submittedName>
        <fullName evidence="3">Uncharacterized protein</fullName>
    </submittedName>
</protein>
<dbReference type="SUPFAM" id="SSF57997">
    <property type="entry name" value="Tropomyosin"/>
    <property type="match status" value="1"/>
</dbReference>
<dbReference type="Proteomes" id="UP000887572">
    <property type="component" value="Unplaced"/>
</dbReference>
<feature type="coiled-coil region" evidence="1">
    <location>
        <begin position="139"/>
        <end position="190"/>
    </location>
</feature>
<keyword evidence="1" id="KW-0175">Coiled coil</keyword>